<evidence type="ECO:0000313" key="2">
    <source>
        <dbReference type="EMBL" id="MBC3397416.1"/>
    </source>
</evidence>
<dbReference type="PANTHER" id="PTHR38664:SF1">
    <property type="entry name" value="SLR0058 PROTEIN"/>
    <property type="match status" value="1"/>
</dbReference>
<gene>
    <name evidence="3" type="ORF">HU742_026070</name>
    <name evidence="2" type="ORF">HU742_19570</name>
</gene>
<feature type="compositionally biased region" description="Pro residues" evidence="1">
    <location>
        <begin position="280"/>
        <end position="290"/>
    </location>
</feature>
<dbReference type="EMBL" id="JABWQX020000008">
    <property type="protein sequence ID" value="MBV4554623.1"/>
    <property type="molecule type" value="Genomic_DNA"/>
</dbReference>
<dbReference type="EMBL" id="JABWQX010000008">
    <property type="protein sequence ID" value="MBC3397416.1"/>
    <property type="molecule type" value="Genomic_DNA"/>
</dbReference>
<dbReference type="AlphaFoldDB" id="A0A923FRE9"/>
<keyword evidence="4" id="KW-1185">Reference proteome</keyword>
<proteinExistence type="predicted"/>
<feature type="compositionally biased region" description="Low complexity" evidence="1">
    <location>
        <begin position="177"/>
        <end position="279"/>
    </location>
</feature>
<dbReference type="InterPro" id="IPR008769">
    <property type="entry name" value="PhaF_PhaI"/>
</dbReference>
<dbReference type="NCBIfam" id="TIGR01837">
    <property type="entry name" value="PHA_granule_1"/>
    <property type="match status" value="1"/>
</dbReference>
<comment type="caution">
    <text evidence="2">The sequence shown here is derived from an EMBL/GenBank/DDBJ whole genome shotgun (WGS) entry which is preliminary data.</text>
</comment>
<organism evidence="2">
    <name type="scientific">Pseudomonas marvdashtae</name>
    <dbReference type="NCBI Taxonomy" id="2745500"/>
    <lineage>
        <taxon>Bacteria</taxon>
        <taxon>Pseudomonadati</taxon>
        <taxon>Pseudomonadota</taxon>
        <taxon>Gammaproteobacteria</taxon>
        <taxon>Pseudomonadales</taxon>
        <taxon>Pseudomonadaceae</taxon>
        <taxon>Pseudomonas</taxon>
    </lineage>
</organism>
<sequence length="296" mass="29538">MAGKKITEKEGSSWAGKIEKYSRKIWLAGLGVYSKIDTDGSKLFESLVKDGEKAEKLTKTAVGKQVDAATVSAESAKSRIGGVKDRALGKWDELEGAFDKRLNSAISRLGVPSRNEVKELHSKVDTLTKQIEKLTGAKVTPVATKATASKTAAAKPAAKTAAKPLVKAAAKTVAKPAAKAAAKPAAKTAAAKPAAKAAAKPVAAKAAAKPAAKTAAAKPAAAKPAAKAAAKPAAKPAAAKKPAVKKATAPKAAAPKAPTATAKPATPTSTANSASAPTPVATPTPAPAPSTPTSQS</sequence>
<reference evidence="2 4" key="1">
    <citation type="journal article" date="2020" name="Microorganisms">
        <title>Reliable Identification of Environmental Pseudomonas Isolates Using the rpoD Gene.</title>
        <authorList>
            <consortium name="The Broad Institute Genome Sequencing Platform"/>
            <person name="Girard L."/>
            <person name="Lood C."/>
            <person name="Rokni-Zadeh H."/>
            <person name="van Noort V."/>
            <person name="Lavigne R."/>
            <person name="De Mot R."/>
        </authorList>
    </citation>
    <scope>NUCLEOTIDE SEQUENCE</scope>
    <source>
        <strain evidence="2 4">SWRI102</strain>
    </source>
</reference>
<evidence type="ECO:0000313" key="4">
    <source>
        <dbReference type="Proteomes" id="UP000659438"/>
    </source>
</evidence>
<dbReference type="Proteomes" id="UP000659438">
    <property type="component" value="Unassembled WGS sequence"/>
</dbReference>
<dbReference type="Pfam" id="PF05597">
    <property type="entry name" value="Phasin"/>
    <property type="match status" value="1"/>
</dbReference>
<feature type="region of interest" description="Disordered" evidence="1">
    <location>
        <begin position="177"/>
        <end position="296"/>
    </location>
</feature>
<reference evidence="3" key="3">
    <citation type="submission" date="2021-06" db="EMBL/GenBank/DDBJ databases">
        <title>Updating the genus Pseudomonas: Description of 43 new species and partition of the Pseudomonas putida group.</title>
        <authorList>
            <person name="Girard L."/>
            <person name="Lood C."/>
            <person name="Vandamme P."/>
            <person name="Rokni-Zadeh H."/>
            <person name="Van Noort V."/>
            <person name="Hofte M."/>
            <person name="Lavigne R."/>
            <person name="De Mot R."/>
        </authorList>
    </citation>
    <scope>NUCLEOTIDE SEQUENCE</scope>
    <source>
        <strain evidence="3">SWRI102</strain>
    </source>
</reference>
<reference evidence="2" key="2">
    <citation type="submission" date="2020-07" db="EMBL/GenBank/DDBJ databases">
        <authorList>
            <person name="Lood C."/>
            <person name="Girard L."/>
        </authorList>
    </citation>
    <scope>NUCLEOTIDE SEQUENCE</scope>
    <source>
        <strain evidence="2">SWRI102</strain>
    </source>
</reference>
<evidence type="ECO:0000313" key="3">
    <source>
        <dbReference type="EMBL" id="MBV4554623.1"/>
    </source>
</evidence>
<name>A0A923FRE9_9PSED</name>
<accession>A0A923FRE9</accession>
<dbReference type="PANTHER" id="PTHR38664">
    <property type="entry name" value="SLR0058 PROTEIN"/>
    <property type="match status" value="1"/>
</dbReference>
<protein>
    <submittedName>
        <fullName evidence="2">Phasin family protein</fullName>
    </submittedName>
</protein>
<evidence type="ECO:0000256" key="1">
    <source>
        <dbReference type="SAM" id="MobiDB-lite"/>
    </source>
</evidence>
<dbReference type="RefSeq" id="WP_186644364.1">
    <property type="nucleotide sequence ID" value="NZ_JABWQX020000008.1"/>
</dbReference>